<evidence type="ECO:0000313" key="1">
    <source>
        <dbReference type="EMBL" id="GAA94873.1"/>
    </source>
</evidence>
<reference evidence="1 2" key="2">
    <citation type="journal article" date="2012" name="Open Biol.">
        <title>Characteristics of nucleosomes and linker DNA regions on the genome of the basidiomycete Mixia osmundae revealed by mono- and dinucleosome mapping.</title>
        <authorList>
            <person name="Nishida H."/>
            <person name="Kondo S."/>
            <person name="Matsumoto T."/>
            <person name="Suzuki Y."/>
            <person name="Yoshikawa H."/>
            <person name="Taylor T.D."/>
            <person name="Sugiyama J."/>
        </authorList>
    </citation>
    <scope>NUCLEOTIDE SEQUENCE [LARGE SCALE GENOMIC DNA]</scope>
    <source>
        <strain evidence="2">CBS 9802 / IAM 14324 / JCM 22182 / KY 12970</strain>
    </source>
</reference>
<accession>G7DW67</accession>
<organism evidence="1 2">
    <name type="scientific">Mixia osmundae (strain CBS 9802 / IAM 14324 / JCM 22182 / KY 12970)</name>
    <dbReference type="NCBI Taxonomy" id="764103"/>
    <lineage>
        <taxon>Eukaryota</taxon>
        <taxon>Fungi</taxon>
        <taxon>Dikarya</taxon>
        <taxon>Basidiomycota</taxon>
        <taxon>Pucciniomycotina</taxon>
        <taxon>Mixiomycetes</taxon>
        <taxon>Mixiales</taxon>
        <taxon>Mixiaceae</taxon>
        <taxon>Mixia</taxon>
    </lineage>
</organism>
<reference evidence="1 2" key="1">
    <citation type="journal article" date="2011" name="J. Gen. Appl. Microbiol.">
        <title>Draft genome sequencing of the enigmatic basidiomycete Mixia osmundae.</title>
        <authorList>
            <person name="Nishida H."/>
            <person name="Nagatsuka Y."/>
            <person name="Sugiyama J."/>
        </authorList>
    </citation>
    <scope>NUCLEOTIDE SEQUENCE [LARGE SCALE GENOMIC DNA]</scope>
    <source>
        <strain evidence="2">CBS 9802 / IAM 14324 / JCM 22182 / KY 12970</strain>
    </source>
</reference>
<proteinExistence type="predicted"/>
<evidence type="ECO:0000313" key="2">
    <source>
        <dbReference type="Proteomes" id="UP000009131"/>
    </source>
</evidence>
<gene>
    <name evidence="1" type="primary">Mo01527</name>
    <name evidence="1" type="ORF">E5Q_01527</name>
</gene>
<dbReference type="Proteomes" id="UP000009131">
    <property type="component" value="Unassembled WGS sequence"/>
</dbReference>
<dbReference type="RefSeq" id="XP_014565008.1">
    <property type="nucleotide sequence ID" value="XM_014709522.1"/>
</dbReference>
<name>G7DW67_MIXOS</name>
<dbReference type="InParanoid" id="G7DW67"/>
<dbReference type="HOGENOM" id="CLU_2776481_0_0_1"/>
<protein>
    <submittedName>
        <fullName evidence="1">Uncharacterized protein</fullName>
    </submittedName>
</protein>
<dbReference type="EMBL" id="BABT02000047">
    <property type="protein sequence ID" value="GAA94873.1"/>
    <property type="molecule type" value="Genomic_DNA"/>
</dbReference>
<keyword evidence="2" id="KW-1185">Reference proteome</keyword>
<dbReference type="AlphaFoldDB" id="G7DW67"/>
<comment type="caution">
    <text evidence="1">The sequence shown here is derived from an EMBL/GenBank/DDBJ whole genome shotgun (WGS) entry which is preliminary data.</text>
</comment>
<sequence>MEFVDGPQVKMSGMKSMSVRAGSKAVYAASIDRRTGYGSYSGLNFASASATLPMMRGHDRRATEPVYAR</sequence>